<gene>
    <name evidence="3" type="ORF">ACHAWU_004828</name>
</gene>
<dbReference type="Pfam" id="PF02141">
    <property type="entry name" value="DENN"/>
    <property type="match status" value="1"/>
</dbReference>
<evidence type="ECO:0000313" key="3">
    <source>
        <dbReference type="EMBL" id="KAL3758190.1"/>
    </source>
</evidence>
<feature type="region of interest" description="Disordered" evidence="1">
    <location>
        <begin position="1176"/>
        <end position="1200"/>
    </location>
</feature>
<feature type="region of interest" description="Disordered" evidence="1">
    <location>
        <begin position="1227"/>
        <end position="1292"/>
    </location>
</feature>
<keyword evidence="4" id="KW-1185">Reference proteome</keyword>
<reference evidence="3 4" key="1">
    <citation type="submission" date="2024-10" db="EMBL/GenBank/DDBJ databases">
        <title>Updated reference genomes for cyclostephanoid diatoms.</title>
        <authorList>
            <person name="Roberts W.R."/>
            <person name="Alverson A.J."/>
        </authorList>
    </citation>
    <scope>NUCLEOTIDE SEQUENCE [LARGE SCALE GENOMIC DNA]</scope>
    <source>
        <strain evidence="3 4">AJA232-27</strain>
    </source>
</reference>
<dbReference type="InterPro" id="IPR043153">
    <property type="entry name" value="DENN_C"/>
</dbReference>
<dbReference type="SMART" id="SM00799">
    <property type="entry name" value="DENN"/>
    <property type="match status" value="1"/>
</dbReference>
<dbReference type="Proteomes" id="UP001530293">
    <property type="component" value="Unassembled WGS sequence"/>
</dbReference>
<dbReference type="EMBL" id="JALLBG020000237">
    <property type="protein sequence ID" value="KAL3758190.1"/>
    <property type="molecule type" value="Genomic_DNA"/>
</dbReference>
<protein>
    <recommendedName>
        <fullName evidence="2">cDENN domain-containing protein</fullName>
    </recommendedName>
</protein>
<evidence type="ECO:0000313" key="4">
    <source>
        <dbReference type="Proteomes" id="UP001530293"/>
    </source>
</evidence>
<name>A0ABD3MCF2_9STRA</name>
<feature type="compositionally biased region" description="Polar residues" evidence="1">
    <location>
        <begin position="1106"/>
        <end position="1115"/>
    </location>
</feature>
<feature type="compositionally biased region" description="Low complexity" evidence="1">
    <location>
        <begin position="1073"/>
        <end position="1098"/>
    </location>
</feature>
<dbReference type="Gene3D" id="1.25.40.90">
    <property type="match status" value="1"/>
</dbReference>
<dbReference type="InterPro" id="IPR001194">
    <property type="entry name" value="cDENN_dom"/>
</dbReference>
<feature type="region of interest" description="Disordered" evidence="1">
    <location>
        <begin position="602"/>
        <end position="626"/>
    </location>
</feature>
<feature type="compositionally biased region" description="Polar residues" evidence="1">
    <location>
        <begin position="1279"/>
        <end position="1292"/>
    </location>
</feature>
<comment type="caution">
    <text evidence="3">The sequence shown here is derived from an EMBL/GenBank/DDBJ whole genome shotgun (WGS) entry which is preliminary data.</text>
</comment>
<dbReference type="Gene3D" id="3.40.50.11500">
    <property type="match status" value="1"/>
</dbReference>
<dbReference type="PANTHER" id="PTHR13196:SF14">
    <property type="entry name" value="UDENN DOMAIN-CONTAINING PROTEIN"/>
    <property type="match status" value="1"/>
</dbReference>
<organism evidence="3 4">
    <name type="scientific">Discostella pseudostelligera</name>
    <dbReference type="NCBI Taxonomy" id="259834"/>
    <lineage>
        <taxon>Eukaryota</taxon>
        <taxon>Sar</taxon>
        <taxon>Stramenopiles</taxon>
        <taxon>Ochrophyta</taxon>
        <taxon>Bacillariophyta</taxon>
        <taxon>Coscinodiscophyceae</taxon>
        <taxon>Thalassiosirophycidae</taxon>
        <taxon>Stephanodiscales</taxon>
        <taxon>Stephanodiscaceae</taxon>
        <taxon>Discostella</taxon>
    </lineage>
</organism>
<dbReference type="InterPro" id="IPR040032">
    <property type="entry name" value="DENND1A/B/C"/>
</dbReference>
<feature type="domain" description="cDENN" evidence="2">
    <location>
        <begin position="291"/>
        <end position="501"/>
    </location>
</feature>
<accession>A0ABD3MCF2</accession>
<feature type="compositionally biased region" description="Low complexity" evidence="1">
    <location>
        <begin position="1183"/>
        <end position="1193"/>
    </location>
</feature>
<feature type="compositionally biased region" description="Acidic residues" evidence="1">
    <location>
        <begin position="616"/>
        <end position="626"/>
    </location>
</feature>
<feature type="region of interest" description="Disordered" evidence="1">
    <location>
        <begin position="1071"/>
        <end position="1115"/>
    </location>
</feature>
<sequence>MVNLPPTSTNPGNNSNADPLPYSLYDVILDIPHPGASHPTPIQIIYPPNSNSNSGAASVIVDTLPIPDLISEFGPDGISQSSTPTASGTAKIARFAFPEYEDSTNARDVMNWHAQQSKLKWNANNSSNLNRYDAYLEGIYSRADLTSAAGGGTSGGYGGATTGGGDNSNFPSTSLPSQHVFSHRLANGTIVHGHVRRYLPFYQYDDNNATNNTDDMGNTVRRRRDVGRRSVRAIVILTRHAGGGNRLYNAILKSIEMIILQQQMMQFSQDGGSGGTGGGGGGGGEADKLRWFLHSMHQEHVNLCRTVGNAIVAEEQQKLQGNNNASSQRPALSIPRIITLPLVELGRGHGLYGSVDIVKFFLPPSFLHGRTRAPSSSLSRNEMMPMLRTLGVPRTMRLLSALLSEKRIVLMSNDITKLSAVAYGAASMLGQGMLTLSSSSRGLFVPILPPGLASLLQTQSAYLIGVLVGPPGSTNATNYINLRSLLPSITGELVLFDLDNTLHQQQGYGSNDPYFHNVANPHQSVPDLTRRNIDENIDAARLVSSADVLQQDLNECLRSDKKLFVQVAVQEKLGMAAAKGKKAASAAVKKGLSFLRGMSERGADGSFTKSDSTVGDGEEDLDEEGDGSATVLSKLVGKGNYAYENGYSNEKSEEDARIAFTAFFVDLLGDIRAYLTQQVPGTPPVPDKAKFVKYREANGDTPGSGMYFLINNFVRSQMFDSFVEARLKEVQMRRAVPEDSPLFALVTNYHRLNKVDFSMNNVRQTVRQIAMQDNRPGRYLIDWNTKIRDRVLLLTTTQQSFNFDLGKAVSQLAEDCSESSTLLIDTMMVLWTRMQEGRGMQWKKTLLALQIFRNLLLHGPINVIAEGIDGFASIRILKSYSETMRGQNSKLIRDAASEIYSMLVDLPVLFARRRQCMNLRRLRKDPKPSPLRKETRMASSISKFRNVHIALRPAGAPVAPAPVPVADLLLQGTEPATTSTSSGSGNYSNDLLSMSFVTPSPPITTGGGGVPPMPVVAPPPAGNYSNDLLSLSFGAPAQPPVAATSKAGSGGGAMLDPFSMYEMGQAATATMLPSQPAPKQSAPQQPAPQQYAPKPTTATSVPAAIGNSSSQPFQSTMNVPIMAQNAPGQPQPAHATPSNALTSGAMAYQPGQHAQQQYQHQGGMNPYSMMPNQLVQGQPQPSPMNSSFPPMNNGGRPPLSQPMPMQPQNTMNGPPVNNPPMNNPMTFPHAQGYHQAQQPWMQGQGFPPPTQNSANIQAPAAGYPMMPMAPQYPQGAYPNATTHQNSNAQGQK</sequence>
<feature type="compositionally biased region" description="Low complexity" evidence="1">
    <location>
        <begin position="1257"/>
        <end position="1276"/>
    </location>
</feature>
<dbReference type="InterPro" id="IPR008942">
    <property type="entry name" value="ENTH_VHS"/>
</dbReference>
<proteinExistence type="predicted"/>
<evidence type="ECO:0000256" key="1">
    <source>
        <dbReference type="SAM" id="MobiDB-lite"/>
    </source>
</evidence>
<dbReference type="PANTHER" id="PTHR13196">
    <property type="entry name" value="DENN DOMAIN-CONTAINING"/>
    <property type="match status" value="1"/>
</dbReference>
<evidence type="ECO:0000259" key="2">
    <source>
        <dbReference type="SMART" id="SM00799"/>
    </source>
</evidence>